<dbReference type="Proteomes" id="UP001304895">
    <property type="component" value="Unassembled WGS sequence"/>
</dbReference>
<reference evidence="1" key="1">
    <citation type="journal article" date="2023" name="Mol. Phylogenet. Evol.">
        <title>Genome-scale phylogeny and comparative genomics of the fungal order Sordariales.</title>
        <authorList>
            <person name="Hensen N."/>
            <person name="Bonometti L."/>
            <person name="Westerberg I."/>
            <person name="Brannstrom I.O."/>
            <person name="Guillou S."/>
            <person name="Cros-Aarteil S."/>
            <person name="Calhoun S."/>
            <person name="Haridas S."/>
            <person name="Kuo A."/>
            <person name="Mondo S."/>
            <person name="Pangilinan J."/>
            <person name="Riley R."/>
            <person name="LaButti K."/>
            <person name="Andreopoulos B."/>
            <person name="Lipzen A."/>
            <person name="Chen C."/>
            <person name="Yan M."/>
            <person name="Daum C."/>
            <person name="Ng V."/>
            <person name="Clum A."/>
            <person name="Steindorff A."/>
            <person name="Ohm R.A."/>
            <person name="Martin F."/>
            <person name="Silar P."/>
            <person name="Natvig D.O."/>
            <person name="Lalanne C."/>
            <person name="Gautier V."/>
            <person name="Ament-Velasquez S.L."/>
            <person name="Kruys A."/>
            <person name="Hutchinson M.I."/>
            <person name="Powell A.J."/>
            <person name="Barry K."/>
            <person name="Miller A.N."/>
            <person name="Grigoriev I.V."/>
            <person name="Debuchy R."/>
            <person name="Gladieux P."/>
            <person name="Hiltunen Thoren M."/>
            <person name="Johannesson H."/>
        </authorList>
    </citation>
    <scope>NUCLEOTIDE SEQUENCE</scope>
    <source>
        <strain evidence="1">CBS 123565</strain>
    </source>
</reference>
<evidence type="ECO:0000313" key="1">
    <source>
        <dbReference type="EMBL" id="KAK4133900.1"/>
    </source>
</evidence>
<reference evidence="1" key="2">
    <citation type="submission" date="2023-05" db="EMBL/GenBank/DDBJ databases">
        <authorList>
            <consortium name="Lawrence Berkeley National Laboratory"/>
            <person name="Steindorff A."/>
            <person name="Hensen N."/>
            <person name="Bonometti L."/>
            <person name="Westerberg I."/>
            <person name="Brannstrom I.O."/>
            <person name="Guillou S."/>
            <person name="Cros-Aarteil S."/>
            <person name="Calhoun S."/>
            <person name="Haridas S."/>
            <person name="Kuo A."/>
            <person name="Mondo S."/>
            <person name="Pangilinan J."/>
            <person name="Riley R."/>
            <person name="Labutti K."/>
            <person name="Andreopoulos B."/>
            <person name="Lipzen A."/>
            <person name="Chen C."/>
            <person name="Yanf M."/>
            <person name="Daum C."/>
            <person name="Ng V."/>
            <person name="Clum A."/>
            <person name="Ohm R."/>
            <person name="Martin F."/>
            <person name="Silar P."/>
            <person name="Natvig D."/>
            <person name="Lalanne C."/>
            <person name="Gautier V."/>
            <person name="Ament-Velasquez S.L."/>
            <person name="Kruys A."/>
            <person name="Hutchinson M.I."/>
            <person name="Powell A.J."/>
            <person name="Barry K."/>
            <person name="Miller A.N."/>
            <person name="Grigoriev I.V."/>
            <person name="Debuchy R."/>
            <person name="Gladieux P."/>
            <person name="Thoren M.H."/>
            <person name="Johannesson H."/>
        </authorList>
    </citation>
    <scope>NUCLEOTIDE SEQUENCE</scope>
    <source>
        <strain evidence="1">CBS 123565</strain>
    </source>
</reference>
<name>A0AAN6UJH4_9PEZI</name>
<proteinExistence type="predicted"/>
<organism evidence="1 2">
    <name type="scientific">Trichocladium antarcticum</name>
    <dbReference type="NCBI Taxonomy" id="1450529"/>
    <lineage>
        <taxon>Eukaryota</taxon>
        <taxon>Fungi</taxon>
        <taxon>Dikarya</taxon>
        <taxon>Ascomycota</taxon>
        <taxon>Pezizomycotina</taxon>
        <taxon>Sordariomycetes</taxon>
        <taxon>Sordariomycetidae</taxon>
        <taxon>Sordariales</taxon>
        <taxon>Chaetomiaceae</taxon>
        <taxon>Trichocladium</taxon>
    </lineage>
</organism>
<accession>A0AAN6UJH4</accession>
<comment type="caution">
    <text evidence="1">The sequence shown here is derived from an EMBL/GenBank/DDBJ whole genome shotgun (WGS) entry which is preliminary data.</text>
</comment>
<dbReference type="EMBL" id="MU853410">
    <property type="protein sequence ID" value="KAK4133900.1"/>
    <property type="molecule type" value="Genomic_DNA"/>
</dbReference>
<keyword evidence="2" id="KW-1185">Reference proteome</keyword>
<gene>
    <name evidence="1" type="ORF">BT67DRAFT_34637</name>
</gene>
<sequence>MRQDDRRLADVRSSVSSCPRLVGVCRHHKDKLPSDLLEPLGGRFRYSEVLLRLGIRRMRFLRSCTMVSSSLWSTSVSGSRKRIWLRWTAMMLEASNIWTLPWIMKPRLQASRSRGRKASYFISLMSSSPPRRHWSSTWSSKGSLAQKSRVASSHSDAILSAI</sequence>
<evidence type="ECO:0000313" key="2">
    <source>
        <dbReference type="Proteomes" id="UP001304895"/>
    </source>
</evidence>
<dbReference type="AlphaFoldDB" id="A0AAN6UJH4"/>
<protein>
    <submittedName>
        <fullName evidence="1">Uncharacterized protein</fullName>
    </submittedName>
</protein>